<dbReference type="EC" id="2.7.6.3" evidence="3"/>
<accession>A0ABV2JKD6</accession>
<dbReference type="PROSITE" id="PS00859">
    <property type="entry name" value="GTP_CYCLOHYDROL_1_1"/>
    <property type="match status" value="1"/>
</dbReference>
<sequence>MTQEERIEQAVYQLLEAVGENPDREGLLDTPKRVAKMYAEMFSGLDKDPKDEFTAVFSEGHKEVVLVKDIPFHSMCEHHLVPFYGVAHVAYLPSNGRVTGLSKLVGNLFQTKLVSVSSFYETPAWGMTEQDDFLNVAACLETELGALELLDECQRIEKELDRVRHEHWGPRTIDIDILLYGEDRMDLERLRVPHPYMDQRAFVLVPLLEIDPTLSVPKESKTYQKYLSQLDQSEIKKIS</sequence>
<dbReference type="CDD" id="cd00483">
    <property type="entry name" value="HPPK"/>
    <property type="match status" value="1"/>
</dbReference>
<evidence type="ECO:0000256" key="7">
    <source>
        <dbReference type="ARBA" id="ARBA00022840"/>
    </source>
</evidence>
<gene>
    <name evidence="10" type="ORF">ABID27_000995</name>
</gene>
<dbReference type="InterPro" id="IPR018234">
    <property type="entry name" value="GTP_CycHdrlase_I_CS"/>
</dbReference>
<proteinExistence type="predicted"/>
<dbReference type="PANTHER" id="PTHR43071">
    <property type="entry name" value="2-AMINO-4-HYDROXY-6-HYDROXYMETHYLDIHYDROPTERIDINE PYROPHOSPHOKINASE"/>
    <property type="match status" value="1"/>
</dbReference>
<evidence type="ECO:0000256" key="4">
    <source>
        <dbReference type="ARBA" id="ARBA00022679"/>
    </source>
</evidence>
<dbReference type="Gene3D" id="3.30.70.560">
    <property type="entry name" value="7,8-Dihydro-6-hydroxymethylpterin-pyrophosphokinase HPPK"/>
    <property type="match status" value="1"/>
</dbReference>
<dbReference type="InterPro" id="IPR043134">
    <property type="entry name" value="GTP-CH-I_N"/>
</dbReference>
<dbReference type="NCBIfam" id="NF006826">
    <property type="entry name" value="PRK09347.1-3"/>
    <property type="match status" value="1"/>
</dbReference>
<dbReference type="PROSITE" id="PS00794">
    <property type="entry name" value="HPPK"/>
    <property type="match status" value="1"/>
</dbReference>
<keyword evidence="5" id="KW-0547">Nucleotide-binding</keyword>
<evidence type="ECO:0000256" key="1">
    <source>
        <dbReference type="ARBA" id="ARBA00000198"/>
    </source>
</evidence>
<evidence type="ECO:0000313" key="11">
    <source>
        <dbReference type="Proteomes" id="UP001549055"/>
    </source>
</evidence>
<name>A0ABV2JKD6_9STRE</name>
<comment type="catalytic activity">
    <reaction evidence="1">
        <text>6-hydroxymethyl-7,8-dihydropterin + ATP = (7,8-dihydropterin-6-yl)methyl diphosphate + AMP + H(+)</text>
        <dbReference type="Rhea" id="RHEA:11412"/>
        <dbReference type="ChEBI" id="CHEBI:15378"/>
        <dbReference type="ChEBI" id="CHEBI:30616"/>
        <dbReference type="ChEBI" id="CHEBI:44841"/>
        <dbReference type="ChEBI" id="CHEBI:72950"/>
        <dbReference type="ChEBI" id="CHEBI:456215"/>
        <dbReference type="EC" id="2.7.6.3"/>
    </reaction>
</comment>
<dbReference type="NCBIfam" id="TIGR01498">
    <property type="entry name" value="folK"/>
    <property type="match status" value="1"/>
</dbReference>
<dbReference type="PANTHER" id="PTHR43071:SF1">
    <property type="entry name" value="2-AMINO-4-HYDROXY-6-HYDROXYMETHYLDIHYDROPTERIDINE PYROPHOSPHOKINASE"/>
    <property type="match status" value="1"/>
</dbReference>
<reference evidence="10 11" key="1">
    <citation type="submission" date="2024-06" db="EMBL/GenBank/DDBJ databases">
        <title>Genomic Encyclopedia of Type Strains, Phase IV (KMG-IV): sequencing the most valuable type-strain genomes for metagenomic binning, comparative biology and taxonomic classification.</title>
        <authorList>
            <person name="Goeker M."/>
        </authorList>
    </citation>
    <scope>NUCLEOTIDE SEQUENCE [LARGE SCALE GENOMIC DNA]</scope>
    <source>
        <strain evidence="10 11">DSM 15349</strain>
    </source>
</reference>
<dbReference type="Gene3D" id="1.10.286.10">
    <property type="match status" value="1"/>
</dbReference>
<evidence type="ECO:0000256" key="6">
    <source>
        <dbReference type="ARBA" id="ARBA00022777"/>
    </source>
</evidence>
<keyword evidence="6" id="KW-0418">Kinase</keyword>
<evidence type="ECO:0000256" key="8">
    <source>
        <dbReference type="ARBA" id="ARBA00022909"/>
    </source>
</evidence>
<comment type="caution">
    <text evidence="10">The sequence shown here is derived from an EMBL/GenBank/DDBJ whole genome shotgun (WGS) entry which is preliminary data.</text>
</comment>
<keyword evidence="8" id="KW-0289">Folate biosynthesis</keyword>
<keyword evidence="7" id="KW-0067">ATP-binding</keyword>
<dbReference type="RefSeq" id="WP_354280656.1">
    <property type="nucleotide sequence ID" value="NZ_JBEPMK010000003.1"/>
</dbReference>
<keyword evidence="11" id="KW-1185">Reference proteome</keyword>
<dbReference type="InterPro" id="IPR000550">
    <property type="entry name" value="Hppk"/>
</dbReference>
<dbReference type="EMBL" id="JBEPMK010000003">
    <property type="protein sequence ID" value="MET3644371.1"/>
    <property type="molecule type" value="Genomic_DNA"/>
</dbReference>
<organism evidence="10 11">
    <name type="scientific">Streptococcus gallinaceus</name>
    <dbReference type="NCBI Taxonomy" id="165758"/>
    <lineage>
        <taxon>Bacteria</taxon>
        <taxon>Bacillati</taxon>
        <taxon>Bacillota</taxon>
        <taxon>Bacilli</taxon>
        <taxon>Lactobacillales</taxon>
        <taxon>Streptococcaceae</taxon>
        <taxon>Streptococcus</taxon>
    </lineage>
</organism>
<dbReference type="Pfam" id="PF01227">
    <property type="entry name" value="GTP_cyclohydroI"/>
    <property type="match status" value="1"/>
</dbReference>
<dbReference type="Proteomes" id="UP001549055">
    <property type="component" value="Unassembled WGS sequence"/>
</dbReference>
<dbReference type="SUPFAM" id="SSF55083">
    <property type="entry name" value="6-hydroxymethyl-7,8-dihydropterin pyrophosphokinase, HPPK"/>
    <property type="match status" value="1"/>
</dbReference>
<evidence type="ECO:0000256" key="5">
    <source>
        <dbReference type="ARBA" id="ARBA00022741"/>
    </source>
</evidence>
<dbReference type="InterPro" id="IPR035907">
    <property type="entry name" value="Hppk_sf"/>
</dbReference>
<protein>
    <recommendedName>
        <fullName evidence="3">2-amino-4-hydroxy-6-hydroxymethyldihydropteridine diphosphokinase</fullName>
        <ecNumber evidence="3">2.7.6.3</ecNumber>
    </recommendedName>
</protein>
<dbReference type="InterPro" id="IPR020602">
    <property type="entry name" value="GTP_CycHdrlase_I_dom"/>
</dbReference>
<feature type="domain" description="7,8-dihydro-6-hydroxymethylpterin-pyrophosphokinase" evidence="9">
    <location>
        <begin position="167"/>
        <end position="178"/>
    </location>
</feature>
<evidence type="ECO:0000256" key="2">
    <source>
        <dbReference type="ARBA" id="ARBA00005051"/>
    </source>
</evidence>
<evidence type="ECO:0000259" key="9">
    <source>
        <dbReference type="PROSITE" id="PS00794"/>
    </source>
</evidence>
<evidence type="ECO:0000313" key="10">
    <source>
        <dbReference type="EMBL" id="MET3644371.1"/>
    </source>
</evidence>
<keyword evidence="4" id="KW-0808">Transferase</keyword>
<evidence type="ECO:0000256" key="3">
    <source>
        <dbReference type="ARBA" id="ARBA00013253"/>
    </source>
</evidence>
<dbReference type="SUPFAM" id="SSF55620">
    <property type="entry name" value="Tetrahydrobiopterin biosynthesis enzymes-like"/>
    <property type="match status" value="1"/>
</dbReference>
<comment type="pathway">
    <text evidence="2">Cofactor biosynthesis; tetrahydrofolate biosynthesis; 2-amino-4-hydroxy-6-hydroxymethyl-7,8-dihydropteridine diphosphate from 7,8-dihydroneopterin triphosphate: step 4/4.</text>
</comment>